<gene>
    <name evidence="20" type="primary">ND2</name>
</gene>
<evidence type="ECO:0000256" key="2">
    <source>
        <dbReference type="ARBA" id="ARBA00007012"/>
    </source>
</evidence>
<comment type="similarity">
    <text evidence="2 17">Belongs to the complex I subunit 2 family.</text>
</comment>
<protein>
    <recommendedName>
        <fullName evidence="4 17">NADH-ubiquinone oxidoreductase chain 2</fullName>
        <ecNumber evidence="3 17">7.1.1.2</ecNumber>
    </recommendedName>
</protein>
<keyword evidence="5" id="KW-0813">Transport</keyword>
<accession>G7Z128</accession>
<feature type="domain" description="NADH:quinone oxidoreductase/Mrp antiporter transmembrane" evidence="18">
    <location>
        <begin position="24"/>
        <end position="286"/>
    </location>
</feature>
<evidence type="ECO:0000256" key="17">
    <source>
        <dbReference type="RuleBase" id="RU003403"/>
    </source>
</evidence>
<dbReference type="GO" id="GO:0005743">
    <property type="term" value="C:mitochondrial inner membrane"/>
    <property type="evidence" value="ECO:0007669"/>
    <property type="project" value="UniProtKB-SubCell"/>
</dbReference>
<evidence type="ECO:0000256" key="7">
    <source>
        <dbReference type="ARBA" id="ARBA00022692"/>
    </source>
</evidence>
<dbReference type="GO" id="GO:0006120">
    <property type="term" value="P:mitochondrial electron transport, NADH to ubiquinone"/>
    <property type="evidence" value="ECO:0007669"/>
    <property type="project" value="InterPro"/>
</dbReference>
<keyword evidence="8 17" id="KW-0999">Mitochondrion inner membrane</keyword>
<evidence type="ECO:0000256" key="11">
    <source>
        <dbReference type="ARBA" id="ARBA00022989"/>
    </source>
</evidence>
<dbReference type="Pfam" id="PF06444">
    <property type="entry name" value="NADH_dehy_S2_C"/>
    <property type="match status" value="1"/>
</dbReference>
<dbReference type="InterPro" id="IPR010933">
    <property type="entry name" value="NADH_DH_su2_C"/>
</dbReference>
<reference evidence="20" key="1">
    <citation type="journal article" date="2009" name="Syst. Biol.">
        <title>Testing species-level diversification hypotheses in Madagascar: the case of microendemic Brookesia leaf chameleons.</title>
        <authorList>
            <person name="Townsend T.M."/>
            <person name="Vieites D.R."/>
            <person name="Glaw F."/>
            <person name="Vences M."/>
        </authorList>
    </citation>
    <scope>NUCLEOTIDE SEQUENCE</scope>
    <source>
        <strain evidence="20">ZCMV 2005.752</strain>
    </source>
</reference>
<keyword evidence="9 17" id="KW-1278">Translocase</keyword>
<comment type="subcellular location">
    <subcellularLocation>
        <location evidence="1 17">Mitochondrion inner membrane</location>
        <topology evidence="1 17">Multi-pass membrane protein</topology>
    </subcellularLocation>
</comment>
<dbReference type="PRINTS" id="PR01436">
    <property type="entry name" value="NADHDHGNASE2"/>
</dbReference>
<geneLocation type="mitochondrion" evidence="20"/>
<evidence type="ECO:0000256" key="4">
    <source>
        <dbReference type="ARBA" id="ARBA00021008"/>
    </source>
</evidence>
<keyword evidence="12 17" id="KW-0520">NAD</keyword>
<keyword evidence="7 17" id="KW-0812">Transmembrane</keyword>
<comment type="function">
    <text evidence="17">Core subunit of the mitochondrial membrane respiratory chain NADH dehydrogenase (Complex I) which catalyzes electron transfer from NADH through the respiratory chain, using ubiquinone as an electron acceptor. Essential for the catalytic activity and assembly of complex I.</text>
</comment>
<dbReference type="PANTHER" id="PTHR46552">
    <property type="entry name" value="NADH-UBIQUINONE OXIDOREDUCTASE CHAIN 2"/>
    <property type="match status" value="1"/>
</dbReference>
<keyword evidence="11 17" id="KW-1133">Transmembrane helix</keyword>
<proteinExistence type="inferred from homology"/>
<dbReference type="AlphaFoldDB" id="G7Z128"/>
<evidence type="ECO:0000256" key="13">
    <source>
        <dbReference type="ARBA" id="ARBA00023075"/>
    </source>
</evidence>
<evidence type="ECO:0000256" key="10">
    <source>
        <dbReference type="ARBA" id="ARBA00022982"/>
    </source>
</evidence>
<keyword evidence="6 17" id="KW-0679">Respiratory chain</keyword>
<feature type="transmembrane region" description="Helical" evidence="17">
    <location>
        <begin position="97"/>
        <end position="116"/>
    </location>
</feature>
<feature type="transmembrane region" description="Helical" evidence="17">
    <location>
        <begin position="325"/>
        <end position="346"/>
    </location>
</feature>
<evidence type="ECO:0000313" key="20">
    <source>
        <dbReference type="EMBL" id="AER92653.1"/>
    </source>
</evidence>
<feature type="transmembrane region" description="Helical" evidence="17">
    <location>
        <begin position="202"/>
        <end position="220"/>
    </location>
</feature>
<evidence type="ECO:0000256" key="12">
    <source>
        <dbReference type="ARBA" id="ARBA00023027"/>
    </source>
</evidence>
<evidence type="ECO:0000256" key="6">
    <source>
        <dbReference type="ARBA" id="ARBA00022660"/>
    </source>
</evidence>
<sequence>MLSPLTLLIVTFNLFLGTMITASSHHWLLAWAGLELNMLSILVIIMQPKHPRAAEAAIKYFLVQSIASAVMMFSGTLNAMQTGQWDISQLTNKYANITLMLAMLMKIGAAPIYFWLPEVMQGTTMKTALIIATWQKIAPITLLYMTFNNMPQKFMIILGTMSVIIGGLGGINQTQLRKLMAYSSLTNLGWTVMIFSMFPHTAVLNIATYIIMSIPTFFLMEKMMLKTLQNMTTAWTTSTTANILLTLMFLSLSGLPPLTGFMPKLLILNELVTQSLTLIATTVAIFSLLNLFFYMRTTYIMTMTTPPSSSTIMTKWRHKPHYHKLLSTLIIVSLMNIPLLPTITAITTTI</sequence>
<organism evidence="20">
    <name type="scientific">Brookesia thieli</name>
    <name type="common">Domergue's leaf chameleon</name>
    <dbReference type="NCBI Taxonomy" id="179897"/>
    <lineage>
        <taxon>Eukaryota</taxon>
        <taxon>Metazoa</taxon>
        <taxon>Chordata</taxon>
        <taxon>Craniata</taxon>
        <taxon>Vertebrata</taxon>
        <taxon>Euteleostomi</taxon>
        <taxon>Lepidosauria</taxon>
        <taxon>Squamata</taxon>
        <taxon>Bifurcata</taxon>
        <taxon>Unidentata</taxon>
        <taxon>Episquamata</taxon>
        <taxon>Toxicofera</taxon>
        <taxon>Iguania</taxon>
        <taxon>Acrodonta</taxon>
        <taxon>Chamaeleonidae</taxon>
        <taxon>Brookesia</taxon>
    </lineage>
</organism>
<dbReference type="EMBL" id="FJ975179">
    <property type="protein sequence ID" value="AER92653.1"/>
    <property type="molecule type" value="Genomic_DNA"/>
</dbReference>
<keyword evidence="10 17" id="KW-0249">Electron transport</keyword>
<feature type="transmembrane region" description="Helical" evidence="17">
    <location>
        <begin position="153"/>
        <end position="172"/>
    </location>
</feature>
<name>G7Z128_9SAUR</name>
<evidence type="ECO:0000256" key="9">
    <source>
        <dbReference type="ARBA" id="ARBA00022967"/>
    </source>
</evidence>
<dbReference type="InterPro" id="IPR050175">
    <property type="entry name" value="Complex_I_Subunit_2"/>
</dbReference>
<feature type="transmembrane region" description="Helical" evidence="17">
    <location>
        <begin position="27"/>
        <end position="45"/>
    </location>
</feature>
<evidence type="ECO:0000256" key="3">
    <source>
        <dbReference type="ARBA" id="ARBA00012944"/>
    </source>
</evidence>
<evidence type="ECO:0000256" key="1">
    <source>
        <dbReference type="ARBA" id="ARBA00004448"/>
    </source>
</evidence>
<feature type="domain" description="NADH dehydrogenase subunit 2 C-terminal" evidence="19">
    <location>
        <begin position="291"/>
        <end position="343"/>
    </location>
</feature>
<dbReference type="InterPro" id="IPR003917">
    <property type="entry name" value="NADH_UbQ_OxRdtase_chain2"/>
</dbReference>
<evidence type="ECO:0000256" key="15">
    <source>
        <dbReference type="ARBA" id="ARBA00023136"/>
    </source>
</evidence>
<evidence type="ECO:0000259" key="19">
    <source>
        <dbReference type="Pfam" id="PF06444"/>
    </source>
</evidence>
<feature type="transmembrane region" description="Helical" evidence="17">
    <location>
        <begin position="232"/>
        <end position="252"/>
    </location>
</feature>
<feature type="transmembrane region" description="Helical" evidence="17">
    <location>
        <begin position="272"/>
        <end position="293"/>
    </location>
</feature>
<dbReference type="EC" id="7.1.1.2" evidence="3 17"/>
<dbReference type="InterPro" id="IPR001750">
    <property type="entry name" value="ND/Mrp_TM"/>
</dbReference>
<evidence type="ECO:0000256" key="14">
    <source>
        <dbReference type="ARBA" id="ARBA00023128"/>
    </source>
</evidence>
<feature type="transmembrane region" description="Helical" evidence="17">
    <location>
        <begin position="57"/>
        <end position="77"/>
    </location>
</feature>
<keyword evidence="14 17" id="KW-0496">Mitochondrion</keyword>
<evidence type="ECO:0000256" key="8">
    <source>
        <dbReference type="ARBA" id="ARBA00022792"/>
    </source>
</evidence>
<evidence type="ECO:0000256" key="16">
    <source>
        <dbReference type="ARBA" id="ARBA00049551"/>
    </source>
</evidence>
<keyword evidence="15 17" id="KW-0472">Membrane</keyword>
<evidence type="ECO:0000259" key="18">
    <source>
        <dbReference type="Pfam" id="PF00361"/>
    </source>
</evidence>
<dbReference type="Pfam" id="PF00361">
    <property type="entry name" value="Proton_antipo_M"/>
    <property type="match status" value="1"/>
</dbReference>
<comment type="catalytic activity">
    <reaction evidence="16 17">
        <text>a ubiquinone + NADH + 5 H(+)(in) = a ubiquinol + NAD(+) + 4 H(+)(out)</text>
        <dbReference type="Rhea" id="RHEA:29091"/>
        <dbReference type="Rhea" id="RHEA-COMP:9565"/>
        <dbReference type="Rhea" id="RHEA-COMP:9566"/>
        <dbReference type="ChEBI" id="CHEBI:15378"/>
        <dbReference type="ChEBI" id="CHEBI:16389"/>
        <dbReference type="ChEBI" id="CHEBI:17976"/>
        <dbReference type="ChEBI" id="CHEBI:57540"/>
        <dbReference type="ChEBI" id="CHEBI:57945"/>
        <dbReference type="EC" id="7.1.1.2"/>
    </reaction>
</comment>
<evidence type="ECO:0000256" key="5">
    <source>
        <dbReference type="ARBA" id="ARBA00022448"/>
    </source>
</evidence>
<dbReference type="GO" id="GO:0008137">
    <property type="term" value="F:NADH dehydrogenase (ubiquinone) activity"/>
    <property type="evidence" value="ECO:0007669"/>
    <property type="project" value="UniProtKB-EC"/>
</dbReference>
<dbReference type="PANTHER" id="PTHR46552:SF1">
    <property type="entry name" value="NADH-UBIQUINONE OXIDOREDUCTASE CHAIN 2"/>
    <property type="match status" value="1"/>
</dbReference>
<keyword evidence="13 17" id="KW-0830">Ubiquinone</keyword>